<dbReference type="EMBL" id="OBDZ01000063">
    <property type="protein sequence ID" value="SNY48015.1"/>
    <property type="molecule type" value="Genomic_DNA"/>
</dbReference>
<proteinExistence type="predicted"/>
<dbReference type="AlphaFoldDB" id="A0A285IJ59"/>
<reference evidence="2" key="1">
    <citation type="submission" date="2017-09" db="EMBL/GenBank/DDBJ databases">
        <authorList>
            <person name="Varghese N."/>
            <person name="Submissions S."/>
        </authorList>
    </citation>
    <scope>NUCLEOTIDE SEQUENCE [LARGE SCALE GENOMIC DNA]</scope>
    <source>
        <strain evidence="2">MSL47</strain>
    </source>
</reference>
<sequence>MKYAQALENKLNYNFEIDKKVNLVQRIDALNQKLDYEIVKIKGARMMPVARLEGMMRLKDMLKILGQIVDQDRYHINFINAEVGKVVAKKGCINELSELIEAGCLEKYGRLCFERMTKHRLDFSFSNGYKATWEIVESLA</sequence>
<dbReference type="Proteomes" id="UP000219573">
    <property type="component" value="Unassembled WGS sequence"/>
</dbReference>
<gene>
    <name evidence="1" type="ORF">SAMN06265827_1637</name>
</gene>
<protein>
    <submittedName>
        <fullName evidence="1">Uncharacterized protein</fullName>
    </submittedName>
</protein>
<accession>A0A285IJ59</accession>
<dbReference type="RefSeq" id="WP_097019699.1">
    <property type="nucleotide sequence ID" value="NZ_OBDZ01000063.1"/>
</dbReference>
<organism evidence="1 2">
    <name type="scientific">Orenia metallireducens</name>
    <dbReference type="NCBI Taxonomy" id="1413210"/>
    <lineage>
        <taxon>Bacteria</taxon>
        <taxon>Bacillati</taxon>
        <taxon>Bacillota</taxon>
        <taxon>Clostridia</taxon>
        <taxon>Halanaerobiales</taxon>
        <taxon>Halobacteroidaceae</taxon>
        <taxon>Orenia</taxon>
    </lineage>
</organism>
<name>A0A285IJ59_9FIRM</name>
<evidence type="ECO:0000313" key="1">
    <source>
        <dbReference type="EMBL" id="SNY48015.1"/>
    </source>
</evidence>
<evidence type="ECO:0000313" key="2">
    <source>
        <dbReference type="Proteomes" id="UP000219573"/>
    </source>
</evidence>
<keyword evidence="2" id="KW-1185">Reference proteome</keyword>